<dbReference type="AlphaFoldDB" id="A0AA40CRI4"/>
<accession>A0AA40CRI4</accession>
<dbReference type="Proteomes" id="UP001174936">
    <property type="component" value="Unassembled WGS sequence"/>
</dbReference>
<dbReference type="Pfam" id="PF20789">
    <property type="entry name" value="4HBT_3C"/>
    <property type="match status" value="1"/>
</dbReference>
<sequence>MTSQDDPRLSFQEALELVNLPPHNGASSQARRFMGTRAAHLPGVEIEFNVHTAAYGGHVYGQAALAVCRAQRELEDQKGVKPSDRLGLHTIHGYFTRVGHTDRPFIYEVTPLTNSKNFSTVSVTAHQPSQPSTNPDFRVPHGGPFPLKDAALPPLPTCYAAVCSFKSAEPHSRGVSIQDEPAQKRFASILAQRRPQDWPPSPLVDIDGVMDMVGTDQMVGVFPVVDMKKVDMREFNKGKPVHERVELILYRLLKPLPSDGTDGYDANAHVVAHAFTVDRNGLIMGGNHLGFGWSLSKAASLSYTLVVHVNAEDCVMHDGEDQWWIQEVTFPRAAHGRGIVMSRIWSPDGVHVATEYQDGLIRSSEEKPAKEKL</sequence>
<comment type="similarity">
    <text evidence="1">Belongs to the C/M/P thioester hydrolase family.</text>
</comment>
<dbReference type="Gene3D" id="2.40.160.210">
    <property type="entry name" value="Acyl-CoA thioesterase, double hotdog domain"/>
    <property type="match status" value="1"/>
</dbReference>
<evidence type="ECO:0000259" key="3">
    <source>
        <dbReference type="Pfam" id="PF13622"/>
    </source>
</evidence>
<evidence type="ECO:0000313" key="5">
    <source>
        <dbReference type="EMBL" id="KAK0646838.1"/>
    </source>
</evidence>
<proteinExistence type="inferred from homology"/>
<evidence type="ECO:0000259" key="4">
    <source>
        <dbReference type="Pfam" id="PF20789"/>
    </source>
</evidence>
<dbReference type="GO" id="GO:0005782">
    <property type="term" value="C:peroxisomal matrix"/>
    <property type="evidence" value="ECO:0007669"/>
    <property type="project" value="UniProtKB-SubCell"/>
</dbReference>
<dbReference type="GO" id="GO:0006637">
    <property type="term" value="P:acyl-CoA metabolic process"/>
    <property type="evidence" value="ECO:0007669"/>
    <property type="project" value="InterPro"/>
</dbReference>
<dbReference type="EMBL" id="JAULSV010000004">
    <property type="protein sequence ID" value="KAK0646838.1"/>
    <property type="molecule type" value="Genomic_DNA"/>
</dbReference>
<organism evidence="5 6">
    <name type="scientific">Cercophora newfieldiana</name>
    <dbReference type="NCBI Taxonomy" id="92897"/>
    <lineage>
        <taxon>Eukaryota</taxon>
        <taxon>Fungi</taxon>
        <taxon>Dikarya</taxon>
        <taxon>Ascomycota</taxon>
        <taxon>Pezizomycotina</taxon>
        <taxon>Sordariomycetes</taxon>
        <taxon>Sordariomycetidae</taxon>
        <taxon>Sordariales</taxon>
        <taxon>Lasiosphaeriaceae</taxon>
        <taxon>Cercophora</taxon>
    </lineage>
</organism>
<evidence type="ECO:0000256" key="1">
    <source>
        <dbReference type="ARBA" id="ARBA00006538"/>
    </source>
</evidence>
<dbReference type="InterPro" id="IPR042171">
    <property type="entry name" value="Acyl-CoA_hotdog"/>
</dbReference>
<dbReference type="Pfam" id="PF13622">
    <property type="entry name" value="4HBT_3"/>
    <property type="match status" value="1"/>
</dbReference>
<dbReference type="InterPro" id="IPR049450">
    <property type="entry name" value="ACOT8-like_C"/>
</dbReference>
<evidence type="ECO:0000256" key="2">
    <source>
        <dbReference type="ARBA" id="ARBA00022801"/>
    </source>
</evidence>
<dbReference type="SUPFAM" id="SSF54637">
    <property type="entry name" value="Thioesterase/thiol ester dehydrase-isomerase"/>
    <property type="match status" value="2"/>
</dbReference>
<keyword evidence="6" id="KW-1185">Reference proteome</keyword>
<keyword evidence="2" id="KW-0378">Hydrolase</keyword>
<dbReference type="PANTHER" id="PTHR11066">
    <property type="entry name" value="ACYL-COA THIOESTERASE"/>
    <property type="match status" value="1"/>
</dbReference>
<dbReference type="PANTHER" id="PTHR11066:SF64">
    <property type="entry name" value="ACYL-COA THIOESTERASE (AFU_ORTHOLOGUE AFUA_1G12060)"/>
    <property type="match status" value="1"/>
</dbReference>
<evidence type="ECO:0000313" key="6">
    <source>
        <dbReference type="Proteomes" id="UP001174936"/>
    </source>
</evidence>
<protein>
    <submittedName>
        <fullName evidence="5">Thioesterase-like superfamily-domain-containing protein</fullName>
    </submittedName>
</protein>
<dbReference type="InterPro" id="IPR049449">
    <property type="entry name" value="TesB_ACOT8-like_N"/>
</dbReference>
<reference evidence="5" key="1">
    <citation type="submission" date="2023-06" db="EMBL/GenBank/DDBJ databases">
        <title>Genome-scale phylogeny and comparative genomics of the fungal order Sordariales.</title>
        <authorList>
            <consortium name="Lawrence Berkeley National Laboratory"/>
            <person name="Hensen N."/>
            <person name="Bonometti L."/>
            <person name="Westerberg I."/>
            <person name="Brannstrom I.O."/>
            <person name="Guillou S."/>
            <person name="Cros-Aarteil S."/>
            <person name="Calhoun S."/>
            <person name="Haridas S."/>
            <person name="Kuo A."/>
            <person name="Mondo S."/>
            <person name="Pangilinan J."/>
            <person name="Riley R."/>
            <person name="Labutti K."/>
            <person name="Andreopoulos B."/>
            <person name="Lipzen A."/>
            <person name="Chen C."/>
            <person name="Yanf M."/>
            <person name="Daum C."/>
            <person name="Ng V."/>
            <person name="Clum A."/>
            <person name="Steindorff A."/>
            <person name="Ohm R."/>
            <person name="Martin F."/>
            <person name="Silar P."/>
            <person name="Natvig D."/>
            <person name="Lalanne C."/>
            <person name="Gautier V."/>
            <person name="Ament-Velasquez S.L."/>
            <person name="Kruys A."/>
            <person name="Hutchinson M.I."/>
            <person name="Powell A.J."/>
            <person name="Barry K."/>
            <person name="Miller A.N."/>
            <person name="Grigoriev I.V."/>
            <person name="Debuchy R."/>
            <person name="Gladieux P."/>
            <person name="Thoren M.H."/>
            <person name="Johannesson H."/>
        </authorList>
    </citation>
    <scope>NUCLEOTIDE SEQUENCE</scope>
    <source>
        <strain evidence="5">SMH2532-1</strain>
    </source>
</reference>
<dbReference type="GO" id="GO:0009062">
    <property type="term" value="P:fatty acid catabolic process"/>
    <property type="evidence" value="ECO:0007669"/>
    <property type="project" value="TreeGrafter"/>
</dbReference>
<feature type="domain" description="Acyl-CoA thioesterase-like N-terminal HotDog" evidence="3">
    <location>
        <begin position="50"/>
        <end position="129"/>
    </location>
</feature>
<name>A0AA40CRI4_9PEZI</name>
<gene>
    <name evidence="5" type="ORF">B0T16DRAFT_429571</name>
</gene>
<dbReference type="InterPro" id="IPR029069">
    <property type="entry name" value="HotDog_dom_sf"/>
</dbReference>
<feature type="domain" description="Acyl-CoA thioesterase-like C-terminal" evidence="4">
    <location>
        <begin position="268"/>
        <end position="360"/>
    </location>
</feature>
<dbReference type="InterPro" id="IPR003703">
    <property type="entry name" value="Acyl_CoA_thio"/>
</dbReference>
<comment type="caution">
    <text evidence="5">The sequence shown here is derived from an EMBL/GenBank/DDBJ whole genome shotgun (WGS) entry which is preliminary data.</text>
</comment>
<dbReference type="CDD" id="cd03444">
    <property type="entry name" value="Thioesterase_II_repeat1"/>
    <property type="match status" value="1"/>
</dbReference>
<dbReference type="CDD" id="cd03445">
    <property type="entry name" value="Thioesterase_II_repeat2"/>
    <property type="match status" value="1"/>
</dbReference>
<dbReference type="GO" id="GO:0047617">
    <property type="term" value="F:fatty acyl-CoA hydrolase activity"/>
    <property type="evidence" value="ECO:0007669"/>
    <property type="project" value="InterPro"/>
</dbReference>